<keyword evidence="4" id="KW-0614">Plasmid</keyword>
<reference evidence="6" key="6">
    <citation type="submission" date="2023-07" db="EMBL/GenBank/DDBJ databases">
        <title>High risk of intestinal colonization with ESBL-producing Escherichia coli among soldiers of military contingents in specific geographic regions.</title>
        <authorList>
            <person name="Literacka E."/>
        </authorList>
    </citation>
    <scope>NUCLEOTIDE SEQUENCE</scope>
    <source>
        <strain evidence="6">33</strain>
    </source>
</reference>
<evidence type="ECO:0000313" key="8">
    <source>
        <dbReference type="Proteomes" id="UP000288730"/>
    </source>
</evidence>
<proteinExistence type="predicted"/>
<reference evidence="5" key="5">
    <citation type="submission" date="2019-09" db="EMBL/GenBank/DDBJ databases">
        <authorList>
            <consortium name="NCBI Pathogen Detection Project"/>
        </authorList>
    </citation>
    <scope>NUCLEOTIDE SEQUENCE</scope>
    <source>
        <strain evidence="5">EC00605</strain>
    </source>
</reference>
<name>A0A1S7BG36_ECOLX</name>
<protein>
    <submittedName>
        <fullName evidence="5">HNH endonuclease</fullName>
    </submittedName>
</protein>
<feature type="domain" description="Nuclease associated modular" evidence="1">
    <location>
        <begin position="73"/>
        <end position="90"/>
    </location>
</feature>
<sequence length="244" mass="28009">MPSTKYKITEEWLRQRYMVDLMRKEDIAAEAGCSKANIDRLLAKWGIRRGNARISATPAWNRGKNKNNDERMKRLSEARTGTGNPMYGKTSWNAGLRADIDERVATVSKKLTGRTIRAETKEKLAAAKRGKIGEEANNYKGGIIVKTNGYMMQLVGNNGVSQYEYVHRLIAKERLGRELRDDEHVHHINRDTVDNAPGNLVALPEDAHIRLHSEMREKVWSWERQRDWLASNGYEFVKIDEVTE</sequence>
<dbReference type="Proteomes" id="UP000288730">
    <property type="component" value="Unassembled WGS sequence"/>
</dbReference>
<dbReference type="EMBL" id="JAUKZB010000013">
    <property type="protein sequence ID" value="MDO2731757.1"/>
    <property type="molecule type" value="Genomic_DNA"/>
</dbReference>
<evidence type="ECO:0000313" key="6">
    <source>
        <dbReference type="EMBL" id="MDO2731757.1"/>
    </source>
</evidence>
<reference evidence="5" key="3">
    <citation type="journal article" date="2018" name="Genome Biol.">
        <title>SKESA: strategic k-mer extension for scrupulous assemblies.</title>
        <authorList>
            <person name="Souvorov A."/>
            <person name="Agarwala R."/>
            <person name="Lipman D.J."/>
        </authorList>
    </citation>
    <scope>NUCLEOTIDE SEQUENCE [LARGE SCALE GENOMIC DNA]</scope>
    <source>
        <strain evidence="5">EC00605</strain>
    </source>
</reference>
<reference evidence="4" key="2">
    <citation type="submission" date="2017-03" db="EMBL/GenBank/DDBJ databases">
        <title>Genome sequences for AnCo1 and AnCo2 belong to this unpublished manuscript: Complete Genome Sequences of two phage-like plasmids encoding the CTX-M-15 Extended-Spectrum Beta-Lactamase GeneGenome sequence for AnCo3 belongs to this unpublished manuscript:AnCo3, a new member of the emerging family of phage-like plasmids.</title>
        <authorList>
            <person name="Colavecchio A."/>
            <person name="LeJeune J."/>
            <person name="Goodridge L."/>
        </authorList>
    </citation>
    <scope>NUCLEOTIDE SEQUENCE</scope>
    <source>
        <strain evidence="3">243</strain>
        <strain evidence="4">244</strain>
        <plasmid evidence="3">AnCo1</plasmid>
        <plasmid evidence="4">AnCo2</plasmid>
    </source>
</reference>
<keyword evidence="5" id="KW-0540">Nuclease</keyword>
<dbReference type="SUPFAM" id="SSF54060">
    <property type="entry name" value="His-Me finger endonucleases"/>
    <property type="match status" value="1"/>
</dbReference>
<evidence type="ECO:0000259" key="2">
    <source>
        <dbReference type="Pfam" id="PF13392"/>
    </source>
</evidence>
<dbReference type="GO" id="GO:0004519">
    <property type="term" value="F:endonuclease activity"/>
    <property type="evidence" value="ECO:0007669"/>
    <property type="project" value="UniProtKB-KW"/>
</dbReference>
<dbReference type="EMBL" id="DABGZR010000032">
    <property type="protein sequence ID" value="HAJ0998050.1"/>
    <property type="molecule type" value="Genomic_DNA"/>
</dbReference>
<evidence type="ECO:0000259" key="1">
    <source>
        <dbReference type="Pfam" id="PF07460"/>
    </source>
</evidence>
<dbReference type="Pfam" id="PF07460">
    <property type="entry name" value="NUMOD3"/>
    <property type="match status" value="1"/>
</dbReference>
<dbReference type="EMBL" id="SCJN01000001">
    <property type="protein sequence ID" value="RXD18279.1"/>
    <property type="molecule type" value="Genomic_DNA"/>
</dbReference>
<evidence type="ECO:0000313" key="5">
    <source>
        <dbReference type="EMBL" id="HAJ0998050.1"/>
    </source>
</evidence>
<reference evidence="4" key="1">
    <citation type="submission" date="2017-01" db="EMBL/GenBank/DDBJ databases">
        <authorList>
            <person name="Jeukens J."/>
            <person name="Freschi L."/>
            <person name="Edmond Rheault J.-G."/>
            <person name="Levesque R."/>
        </authorList>
    </citation>
    <scope>NUCLEOTIDE SEQUENCE</scope>
    <source>
        <strain evidence="3">243</strain>
        <strain evidence="4">244</strain>
        <plasmid evidence="3">AnCo1</plasmid>
        <plasmid evidence="4">AnCo2</plasmid>
    </source>
</reference>
<dbReference type="Gene3D" id="3.90.75.20">
    <property type="match status" value="1"/>
</dbReference>
<evidence type="ECO:0000313" key="3">
    <source>
        <dbReference type="EMBL" id="AQX82514.1"/>
    </source>
</evidence>
<dbReference type="EMBL" id="KY515224">
    <property type="protein sequence ID" value="AQX82514.1"/>
    <property type="molecule type" value="Genomic_DNA"/>
</dbReference>
<accession>A0A1S7BG36</accession>
<dbReference type="Pfam" id="PF13392">
    <property type="entry name" value="HNH_3"/>
    <property type="match status" value="1"/>
</dbReference>
<geneLocation type="plasmid" evidence="3">
    <name>AnCo1</name>
</geneLocation>
<dbReference type="Proteomes" id="UP001174465">
    <property type="component" value="Unassembled WGS sequence"/>
</dbReference>
<dbReference type="GO" id="GO:0003677">
    <property type="term" value="F:DNA binding"/>
    <property type="evidence" value="ECO:0007669"/>
    <property type="project" value="InterPro"/>
</dbReference>
<organism evidence="4">
    <name type="scientific">Escherichia coli</name>
    <dbReference type="NCBI Taxonomy" id="562"/>
    <lineage>
        <taxon>Bacteria</taxon>
        <taxon>Pseudomonadati</taxon>
        <taxon>Pseudomonadota</taxon>
        <taxon>Gammaproteobacteria</taxon>
        <taxon>Enterobacterales</taxon>
        <taxon>Enterobacteriaceae</taxon>
        <taxon>Escherichia</taxon>
    </lineage>
</organism>
<reference evidence="7 8" key="4">
    <citation type="submission" date="2019-01" db="EMBL/GenBank/DDBJ databases">
        <title>Genomic analysis of febrile catheter-associated UTI E. coli isolates.</title>
        <authorList>
            <person name="Potter R."/>
            <person name="Zou Z."/>
            <person name="Henderson J."/>
            <person name="Dantas G."/>
        </authorList>
    </citation>
    <scope>NUCLEOTIDE SEQUENCE [LARGE SCALE GENOMIC DNA]</scope>
    <source>
        <strain evidence="7 8">29_CAASB</strain>
    </source>
</reference>
<geneLocation type="plasmid" evidence="4">
    <name>AnCo2</name>
</geneLocation>
<dbReference type="InterPro" id="IPR003615">
    <property type="entry name" value="HNH_nuc"/>
</dbReference>
<keyword evidence="5" id="KW-0378">Hydrolase</keyword>
<dbReference type="InterPro" id="IPR044925">
    <property type="entry name" value="His-Me_finger_sf"/>
</dbReference>
<keyword evidence="5" id="KW-0255">Endonuclease</keyword>
<dbReference type="AlphaFoldDB" id="A0A1S7BG36"/>
<feature type="domain" description="HNH nuclease" evidence="2">
    <location>
        <begin position="165"/>
        <end position="205"/>
    </location>
</feature>
<gene>
    <name evidence="7" type="ORF">EPS76_00270</name>
    <name evidence="5" type="ORF">HL601_21035</name>
    <name evidence="6" type="ORF">Q2V64_18725</name>
</gene>
<dbReference type="InterPro" id="IPR003611">
    <property type="entry name" value="NUMOD3"/>
</dbReference>
<evidence type="ECO:0000313" key="7">
    <source>
        <dbReference type="EMBL" id="RXD18279.1"/>
    </source>
</evidence>
<dbReference type="EMBL" id="KY515225">
    <property type="protein sequence ID" value="AQX82543.1"/>
    <property type="molecule type" value="Genomic_DNA"/>
</dbReference>
<evidence type="ECO:0000313" key="4">
    <source>
        <dbReference type="EMBL" id="AQX82543.1"/>
    </source>
</evidence>
<dbReference type="RefSeq" id="WP_031323060.1">
    <property type="nucleotide sequence ID" value="NZ_CAAGSI010000016.1"/>
</dbReference>